<evidence type="ECO:0000259" key="1">
    <source>
        <dbReference type="Pfam" id="PF15045"/>
    </source>
</evidence>
<dbReference type="EnsemblMetazoa" id="RPRC004586-RA">
    <property type="protein sequence ID" value="RPRC004586-PA"/>
    <property type="gene ID" value="RPRC004586"/>
</dbReference>
<name>T1HKL2_RHOPR</name>
<dbReference type="VEuPathDB" id="VectorBase:RPRC004586"/>
<organism evidence="2 3">
    <name type="scientific">Rhodnius prolixus</name>
    <name type="common">Triatomid bug</name>
    <dbReference type="NCBI Taxonomy" id="13249"/>
    <lineage>
        <taxon>Eukaryota</taxon>
        <taxon>Metazoa</taxon>
        <taxon>Ecdysozoa</taxon>
        <taxon>Arthropoda</taxon>
        <taxon>Hexapoda</taxon>
        <taxon>Insecta</taxon>
        <taxon>Pterygota</taxon>
        <taxon>Neoptera</taxon>
        <taxon>Paraneoptera</taxon>
        <taxon>Hemiptera</taxon>
        <taxon>Heteroptera</taxon>
        <taxon>Panheteroptera</taxon>
        <taxon>Cimicomorpha</taxon>
        <taxon>Reduviidae</taxon>
        <taxon>Triatominae</taxon>
        <taxon>Rhodnius</taxon>
    </lineage>
</organism>
<sequence>MAEDIENLKKVSDVNKNSAFTPDLLALVCRDSVWSHLHSLEDTPALRYQWTTSVSNRKLLTALKIDSRNILCSLWNKSVKTLGQESSPLDLLKLGSECKVPAINNYVAIPKNIVPDAHFDWVGSGLTNPLDCGSTALLDMPHLSFTCDTKNIPGESPFASYESFYPLKSCADDARVTSTTELELGLTNKISQQAEEILASLPDRSYLKQTYIVFKKIL</sequence>
<feature type="domain" description="Aftiphilin clathrin-binding box" evidence="1">
    <location>
        <begin position="31"/>
        <end position="78"/>
    </location>
</feature>
<dbReference type="InParanoid" id="T1HKL2"/>
<dbReference type="GO" id="GO:0030121">
    <property type="term" value="C:AP-1 adaptor complex"/>
    <property type="evidence" value="ECO:0007669"/>
    <property type="project" value="TreeGrafter"/>
</dbReference>
<evidence type="ECO:0000313" key="2">
    <source>
        <dbReference type="EnsemblMetazoa" id="RPRC004586-PA"/>
    </source>
</evidence>
<protein>
    <submittedName>
        <fullName evidence="2">Aftiphilin clathrin-binding box domain-containing protein</fullName>
    </submittedName>
</protein>
<evidence type="ECO:0000313" key="3">
    <source>
        <dbReference type="Proteomes" id="UP000015103"/>
    </source>
</evidence>
<dbReference type="PANTHER" id="PTHR16156:SF10">
    <property type="entry name" value="AFTIPHILIN-RELATED"/>
    <property type="match status" value="1"/>
</dbReference>
<dbReference type="eggNOG" id="ENOG502QPXF">
    <property type="taxonomic scope" value="Eukaryota"/>
</dbReference>
<accession>T1HKL2</accession>
<dbReference type="PANTHER" id="PTHR16156">
    <property type="entry name" value="AFTIPHILIN A-RELATED"/>
    <property type="match status" value="1"/>
</dbReference>
<dbReference type="EMBL" id="ACPB03015154">
    <property type="status" value="NOT_ANNOTATED_CDS"/>
    <property type="molecule type" value="Genomic_DNA"/>
</dbReference>
<dbReference type="Pfam" id="PF15045">
    <property type="entry name" value="Clathrin_bdg"/>
    <property type="match status" value="1"/>
</dbReference>
<dbReference type="HOGENOM" id="CLU_1268341_0_0_1"/>
<proteinExistence type="predicted"/>
<keyword evidence="3" id="KW-1185">Reference proteome</keyword>
<reference evidence="2" key="1">
    <citation type="submission" date="2015-05" db="UniProtKB">
        <authorList>
            <consortium name="EnsemblMetazoa"/>
        </authorList>
    </citation>
    <scope>IDENTIFICATION</scope>
</reference>
<dbReference type="GO" id="GO:0030276">
    <property type="term" value="F:clathrin binding"/>
    <property type="evidence" value="ECO:0007669"/>
    <property type="project" value="InterPro"/>
</dbReference>
<dbReference type="GO" id="GO:0032588">
    <property type="term" value="C:trans-Golgi network membrane"/>
    <property type="evidence" value="ECO:0007669"/>
    <property type="project" value="InterPro"/>
</dbReference>
<dbReference type="AlphaFoldDB" id="T1HKL2"/>
<dbReference type="STRING" id="13249.T1HKL2"/>
<dbReference type="OMA" id="YESFYPL"/>
<dbReference type="InterPro" id="IPR029205">
    <property type="entry name" value="Clathrin-bd"/>
</dbReference>
<dbReference type="Proteomes" id="UP000015103">
    <property type="component" value="Unassembled WGS sequence"/>
</dbReference>
<dbReference type="InterPro" id="IPR046359">
    <property type="entry name" value="Aftin-like"/>
</dbReference>